<keyword evidence="4 6" id="KW-0472">Membrane</keyword>
<dbReference type="InterPro" id="IPR000412">
    <property type="entry name" value="ABC_2_transport"/>
</dbReference>
<dbReference type="GO" id="GO:0043190">
    <property type="term" value="C:ATP-binding cassette (ABC) transporter complex"/>
    <property type="evidence" value="ECO:0007669"/>
    <property type="project" value="InterPro"/>
</dbReference>
<feature type="domain" description="ABC transmembrane type-2" evidence="7">
    <location>
        <begin position="36"/>
        <end position="271"/>
    </location>
</feature>
<reference evidence="9" key="1">
    <citation type="submission" date="2016-09" db="EMBL/GenBank/DDBJ databases">
        <title>Streptomyces puniciscabiei strain:TW1S1 Genome sequencing and assembly.</title>
        <authorList>
            <person name="Kim M.-K."/>
            <person name="Kim S.B."/>
        </authorList>
    </citation>
    <scope>NUCLEOTIDE SEQUENCE [LARGE SCALE GENOMIC DNA]</scope>
    <source>
        <strain evidence="9">TW1S1</strain>
    </source>
</reference>
<dbReference type="InterPro" id="IPR013525">
    <property type="entry name" value="ABC2_TM"/>
</dbReference>
<keyword evidence="2 6" id="KW-0812">Transmembrane</keyword>
<evidence type="ECO:0000256" key="6">
    <source>
        <dbReference type="RuleBase" id="RU361157"/>
    </source>
</evidence>
<proteinExistence type="inferred from homology"/>
<keyword evidence="9" id="KW-1185">Reference proteome</keyword>
<dbReference type="KEGG" id="spun:BFF78_09720"/>
<evidence type="ECO:0000313" key="9">
    <source>
        <dbReference type="Proteomes" id="UP000094960"/>
    </source>
</evidence>
<dbReference type="GO" id="GO:0140359">
    <property type="term" value="F:ABC-type transporter activity"/>
    <property type="evidence" value="ECO:0007669"/>
    <property type="project" value="InterPro"/>
</dbReference>
<dbReference type="PROSITE" id="PS51012">
    <property type="entry name" value="ABC_TM2"/>
    <property type="match status" value="1"/>
</dbReference>
<dbReference type="InterPro" id="IPR047817">
    <property type="entry name" value="ABC2_TM_bact-type"/>
</dbReference>
<dbReference type="Proteomes" id="UP000094960">
    <property type="component" value="Chromosome"/>
</dbReference>
<dbReference type="PIRSF" id="PIRSF006648">
    <property type="entry name" value="DrrB"/>
    <property type="match status" value="1"/>
</dbReference>
<gene>
    <name evidence="8" type="ORF">BFF78_09720</name>
</gene>
<feature type="transmembrane region" description="Helical" evidence="6">
    <location>
        <begin position="187"/>
        <end position="209"/>
    </location>
</feature>
<keyword evidence="5" id="KW-0046">Antibiotic resistance</keyword>
<dbReference type="PRINTS" id="PR00164">
    <property type="entry name" value="ABC2TRNSPORT"/>
</dbReference>
<organism evidence="8 9">
    <name type="scientific">Streptomyces fodineus</name>
    <dbReference type="NCBI Taxonomy" id="1904616"/>
    <lineage>
        <taxon>Bacteria</taxon>
        <taxon>Bacillati</taxon>
        <taxon>Actinomycetota</taxon>
        <taxon>Actinomycetes</taxon>
        <taxon>Kitasatosporales</taxon>
        <taxon>Streptomycetaceae</taxon>
        <taxon>Streptomyces</taxon>
    </lineage>
</organism>
<comment type="similarity">
    <text evidence="6">Belongs to the ABC-2 integral membrane protein family.</text>
</comment>
<evidence type="ECO:0000256" key="4">
    <source>
        <dbReference type="ARBA" id="ARBA00023136"/>
    </source>
</evidence>
<protein>
    <recommendedName>
        <fullName evidence="6">Transport permease protein</fullName>
    </recommendedName>
</protein>
<dbReference type="Pfam" id="PF01061">
    <property type="entry name" value="ABC2_membrane"/>
    <property type="match status" value="1"/>
</dbReference>
<evidence type="ECO:0000256" key="1">
    <source>
        <dbReference type="ARBA" id="ARBA00004141"/>
    </source>
</evidence>
<dbReference type="PANTHER" id="PTHR43229">
    <property type="entry name" value="NODULATION PROTEIN J"/>
    <property type="match status" value="1"/>
</dbReference>
<evidence type="ECO:0000259" key="7">
    <source>
        <dbReference type="PROSITE" id="PS51012"/>
    </source>
</evidence>
<sequence>MSTLTESAPRDGLFTGLNDGLICLERHLRHLRRAPGRLVNAVLLPMVFVLLFGVLFGSVIEVPHGDYAEFIMAGIFVQGVMSAVPGTAVGAVEDLRNGLVDRFRSLPMSGAAVLIGRTLGDTVLRALSCLAMAAVGLGIGWRTHENAPKVLAGFGILLLFGFTMAWLGALIGLLLGDPATASSVPSLLLMPVLFLSNAFIPLTGLPHWLAVAAEWNPLSSVVGACRALWGNPAATVHHSFPNDHPVVLSLAWMALILAVVAPWAVRTFRTAVAR</sequence>
<feature type="transmembrane region" description="Helical" evidence="6">
    <location>
        <begin position="153"/>
        <end position="175"/>
    </location>
</feature>
<comment type="subcellular location">
    <subcellularLocation>
        <location evidence="6">Cell membrane</location>
        <topology evidence="6">Multi-pass membrane protein</topology>
    </subcellularLocation>
    <subcellularLocation>
        <location evidence="1">Membrane</location>
        <topology evidence="1">Multi-pass membrane protein</topology>
    </subcellularLocation>
</comment>
<keyword evidence="3 6" id="KW-1133">Transmembrane helix</keyword>
<feature type="transmembrane region" description="Helical" evidence="6">
    <location>
        <begin position="123"/>
        <end position="141"/>
    </location>
</feature>
<dbReference type="PANTHER" id="PTHR43229:SF2">
    <property type="entry name" value="NODULATION PROTEIN J"/>
    <property type="match status" value="1"/>
</dbReference>
<dbReference type="RefSeq" id="WP_069777923.1">
    <property type="nucleotide sequence ID" value="NZ_CP017248.1"/>
</dbReference>
<evidence type="ECO:0000256" key="3">
    <source>
        <dbReference type="ARBA" id="ARBA00022989"/>
    </source>
</evidence>
<name>A0A1D7Y6N9_9ACTN</name>
<feature type="transmembrane region" description="Helical" evidence="6">
    <location>
        <begin position="38"/>
        <end position="58"/>
    </location>
</feature>
<accession>A0A1D7Y6N9</accession>
<evidence type="ECO:0000256" key="2">
    <source>
        <dbReference type="ARBA" id="ARBA00022692"/>
    </source>
</evidence>
<keyword evidence="6" id="KW-0813">Transport</keyword>
<evidence type="ECO:0000256" key="5">
    <source>
        <dbReference type="ARBA" id="ARBA00023251"/>
    </source>
</evidence>
<dbReference type="AlphaFoldDB" id="A0A1D7Y6N9"/>
<dbReference type="InterPro" id="IPR051784">
    <property type="entry name" value="Nod_factor_ABC_transporter"/>
</dbReference>
<feature type="transmembrane region" description="Helical" evidence="6">
    <location>
        <begin position="246"/>
        <end position="265"/>
    </location>
</feature>
<dbReference type="GO" id="GO:0046677">
    <property type="term" value="P:response to antibiotic"/>
    <property type="evidence" value="ECO:0007669"/>
    <property type="project" value="UniProtKB-KW"/>
</dbReference>
<evidence type="ECO:0000313" key="8">
    <source>
        <dbReference type="EMBL" id="AOR31278.1"/>
    </source>
</evidence>
<feature type="transmembrane region" description="Helical" evidence="6">
    <location>
        <begin position="70"/>
        <end position="92"/>
    </location>
</feature>
<dbReference type="EMBL" id="CP017248">
    <property type="protein sequence ID" value="AOR31278.1"/>
    <property type="molecule type" value="Genomic_DNA"/>
</dbReference>
<keyword evidence="6" id="KW-1003">Cell membrane</keyword>